<gene>
    <name evidence="1" type="ORF">DSCOOX_60550</name>
</gene>
<reference evidence="1 2" key="1">
    <citation type="submission" date="2019-11" db="EMBL/GenBank/DDBJ databases">
        <title>Comparative genomics of hydrocarbon-degrading Desulfosarcina strains.</title>
        <authorList>
            <person name="Watanabe M."/>
            <person name="Kojima H."/>
            <person name="Fukui M."/>
        </authorList>
    </citation>
    <scope>NUCLEOTIDE SEQUENCE [LARGE SCALE GENOMIC DNA]</scope>
    <source>
        <strain evidence="2">oXyS1</strain>
    </source>
</reference>
<evidence type="ECO:0000313" key="2">
    <source>
        <dbReference type="Proteomes" id="UP000422108"/>
    </source>
</evidence>
<dbReference type="EMBL" id="AP021879">
    <property type="protein sequence ID" value="BBO92875.1"/>
    <property type="molecule type" value="Genomic_DNA"/>
</dbReference>
<name>A0A5K8AJJ2_9BACT</name>
<dbReference type="Proteomes" id="UP000422108">
    <property type="component" value="Chromosome"/>
</dbReference>
<protein>
    <submittedName>
        <fullName evidence="1">Uncharacterized protein</fullName>
    </submittedName>
</protein>
<evidence type="ECO:0000313" key="1">
    <source>
        <dbReference type="EMBL" id="BBO92875.1"/>
    </source>
</evidence>
<dbReference type="AlphaFoldDB" id="A0A5K8AJJ2"/>
<proteinExistence type="predicted"/>
<accession>A0A5K8AJJ2</accession>
<organism evidence="1 2">
    <name type="scientific">Desulfosarcina ovata subsp. ovata</name>
    <dbReference type="NCBI Taxonomy" id="2752305"/>
    <lineage>
        <taxon>Bacteria</taxon>
        <taxon>Pseudomonadati</taxon>
        <taxon>Thermodesulfobacteriota</taxon>
        <taxon>Desulfobacteria</taxon>
        <taxon>Desulfobacterales</taxon>
        <taxon>Desulfosarcinaceae</taxon>
        <taxon>Desulfosarcina</taxon>
    </lineage>
</organism>
<sequence>MLAQKLSTAFTLEFAASRRNGNIMDNRKEVPIFIKTRLFIEVNNFVGDLSIPKRYRIYMLY</sequence>
<keyword evidence="2" id="KW-1185">Reference proteome</keyword>